<proteinExistence type="predicted"/>
<keyword evidence="1" id="KW-0812">Transmembrane</keyword>
<dbReference type="InterPro" id="IPR056321">
    <property type="entry name" value="Microp_dom_apicomplexa"/>
</dbReference>
<keyword evidence="4" id="KW-1185">Reference proteome</keyword>
<dbReference type="InParanoid" id="A7AQF6"/>
<evidence type="ECO:0000313" key="4">
    <source>
        <dbReference type="Proteomes" id="UP000002173"/>
    </source>
</evidence>
<evidence type="ECO:0000256" key="1">
    <source>
        <dbReference type="SAM" id="Phobius"/>
    </source>
</evidence>
<gene>
    <name evidence="3" type="ORF">BBOV_IV004140</name>
</gene>
<keyword evidence="1" id="KW-0472">Membrane</keyword>
<comment type="caution">
    <text evidence="3">The sequence shown here is derived from an EMBL/GenBank/DDBJ whole genome shotgun (WGS) entry which is preliminary data.</text>
</comment>
<dbReference type="AlphaFoldDB" id="A7AQF6"/>
<keyword evidence="1" id="KW-1133">Transmembrane helix</keyword>
<reference evidence="4" key="2">
    <citation type="journal article" date="2020" name="Data Brief">
        <title>Transcriptome dataset of Babesia bovis life stages within vertebrate and invertebrate hosts.</title>
        <authorList>
            <person name="Ueti M.W."/>
            <person name="Johnson W.C."/>
            <person name="Kappmeyer L.S."/>
            <person name="Herndon D.R."/>
            <person name="Mousel M.R."/>
            <person name="Reif K.E."/>
            <person name="Taus N.S."/>
            <person name="Ifeonu O.O."/>
            <person name="Silva J.C."/>
            <person name="Suarez C.E."/>
            <person name="Brayton K.A."/>
        </authorList>
    </citation>
    <scope>NUCLEOTIDE SEQUENCE [LARGE SCALE GENOMIC DNA]</scope>
</reference>
<reference evidence="3 4" key="1">
    <citation type="journal article" date="2007" name="PLoS Pathog.">
        <title>Genome sequence of Babesia bovis and comparative analysis of apicomplexan hemoprotozoa.</title>
        <authorList>
            <person name="Brayton K.A."/>
            <person name="Lau A.O.T."/>
            <person name="Herndon D.R."/>
            <person name="Hannick L."/>
            <person name="Kappmeyer L.S."/>
            <person name="Berens S.J."/>
            <person name="Bidwell S.L."/>
            <person name="Brown W.C."/>
            <person name="Crabtree J."/>
            <person name="Fadrosh D."/>
            <person name="Feldblum T."/>
            <person name="Forberger H.A."/>
            <person name="Haas B.J."/>
            <person name="Howell J.M."/>
            <person name="Khouri H."/>
            <person name="Koo H."/>
            <person name="Mann D.J."/>
            <person name="Norimine J."/>
            <person name="Paulsen I.T."/>
            <person name="Radune D."/>
            <person name="Ren Q."/>
            <person name="Smith R.K. Jr."/>
            <person name="Suarez C.E."/>
            <person name="White O."/>
            <person name="Wortman J.R."/>
            <person name="Knowles D.P. Jr."/>
            <person name="McElwain T.F."/>
            <person name="Nene V.M."/>
        </authorList>
    </citation>
    <scope>NUCLEOTIDE SEQUENCE [LARGE SCALE GENOMIC DNA]</scope>
    <source>
        <strain evidence="3">T2Bo</strain>
    </source>
</reference>
<reference evidence="4" key="3">
    <citation type="journal article" date="2021" name="Int. J. Parasitol.">
        <title>Comparative analysis of gene expression between Babesia bovis blood stages and kinetes allowed by improved genome annotation.</title>
        <authorList>
            <person name="Ueti M.W."/>
            <person name="Johnson W.C."/>
            <person name="Kappmeyer L.S."/>
            <person name="Herndon D.R."/>
            <person name="Mousel M.R."/>
            <person name="Reif K.E."/>
            <person name="Taus N.S."/>
            <person name="Ifeonu O.O."/>
            <person name="Silva J.C."/>
            <person name="Suarez C.E."/>
            <person name="Brayton K.A."/>
        </authorList>
    </citation>
    <scope>NUCLEOTIDE SEQUENCE [LARGE SCALE GENOMIC DNA]</scope>
</reference>
<feature type="domain" description="Microprotein" evidence="2">
    <location>
        <begin position="1"/>
        <end position="71"/>
    </location>
</feature>
<accession>A7AQF6</accession>
<dbReference type="EMBL" id="AAXT01000002">
    <property type="protein sequence ID" value="EDO06775.1"/>
    <property type="molecule type" value="Genomic_DNA"/>
</dbReference>
<evidence type="ECO:0000313" key="3">
    <source>
        <dbReference type="EMBL" id="EDO06775.1"/>
    </source>
</evidence>
<organism evidence="3 4">
    <name type="scientific">Babesia bovis</name>
    <dbReference type="NCBI Taxonomy" id="5865"/>
    <lineage>
        <taxon>Eukaryota</taxon>
        <taxon>Sar</taxon>
        <taxon>Alveolata</taxon>
        <taxon>Apicomplexa</taxon>
        <taxon>Aconoidasida</taxon>
        <taxon>Piroplasmida</taxon>
        <taxon>Babesiidae</taxon>
        <taxon>Babesia</taxon>
    </lineage>
</organism>
<name>A7AQF6_BABBO</name>
<feature type="transmembrane region" description="Helical" evidence="1">
    <location>
        <begin position="37"/>
        <end position="60"/>
    </location>
</feature>
<evidence type="ECO:0000259" key="2">
    <source>
        <dbReference type="Pfam" id="PF23510"/>
    </source>
</evidence>
<sequence length="71" mass="8189">METSMEDDSDVYQQIPAESGLEHDGEDEIARFGPNPYALAFSVAMVFTEWIQMIWIRYILVVKNQCYLVIA</sequence>
<dbReference type="Pfam" id="PF23510">
    <property type="entry name" value="Microp_apicomplexa_6"/>
    <property type="match status" value="1"/>
</dbReference>
<dbReference type="Proteomes" id="UP000002173">
    <property type="component" value="Unassembled WGS sequence"/>
</dbReference>
<protein>
    <recommendedName>
        <fullName evidence="2">Microprotein domain-containing protein</fullName>
    </recommendedName>
</protein>
<dbReference type="VEuPathDB" id="PiroplasmaDB:BBOV_IV004140"/>